<evidence type="ECO:0000313" key="2">
    <source>
        <dbReference type="EMBL" id="KAF5775402.1"/>
    </source>
</evidence>
<accession>A0A9K3EKQ2</accession>
<dbReference type="InterPro" id="IPR026906">
    <property type="entry name" value="LRR_5"/>
</dbReference>
<dbReference type="EMBL" id="MNCJ02000328">
    <property type="protein sequence ID" value="KAF5775402.1"/>
    <property type="molecule type" value="Genomic_DNA"/>
</dbReference>
<dbReference type="Proteomes" id="UP000215914">
    <property type="component" value="Unassembled WGS sequence"/>
</dbReference>
<name>A0A9K3EKQ2_HELAN</name>
<dbReference type="SUPFAM" id="SSF52058">
    <property type="entry name" value="L domain-like"/>
    <property type="match status" value="1"/>
</dbReference>
<dbReference type="Pfam" id="PF13306">
    <property type="entry name" value="LRR_5"/>
    <property type="match status" value="1"/>
</dbReference>
<dbReference type="PANTHER" id="PTHR36766:SF40">
    <property type="entry name" value="DISEASE RESISTANCE PROTEIN RGA3"/>
    <property type="match status" value="1"/>
</dbReference>
<dbReference type="InterPro" id="IPR032675">
    <property type="entry name" value="LRR_dom_sf"/>
</dbReference>
<protein>
    <submittedName>
        <fullName evidence="2">Leucine-rich repeat domain superfamily</fullName>
    </submittedName>
</protein>
<sequence length="484" mass="54768">MNTCDCCGLFVNDCVCGHKAIRSDWSWVSDDDDTNNCPNLVEVTLEALPSLNDLRISKCDSGVLRSLVEVASAVKELYIRDISGLNDVVWGGVIESLGGVEELIIESCDEIRYLVKSDADASKILVTLRRLVVFGCDNLVSIGEKEEEDNCRSNLLTSLRILNVYECKNMERCSCPDGIEELTVWNCSSMTVVSFPKGGQEKLKRLKIWNCRNLLEKEWGGEKTNNNRSSSMPMLEHVYIRDWPNLKSIIELNCLVHLTELMIRDCENLESFPNTLTSLKKLEIRNCPKLDVSFLGDNLPSLKELKELRIRECPRMDASLPGWVWPPNLQILIIEKLKKPFSEWGPQTFPTSLVKLELNGGDEDGGRSCSQFSHLLPPSLTSLQINQFKNLESVSMGLQHLASLQSLSFWNCPNLKKVASHHQQLTSLQKLSFRKCPKMKDLPEMLFPSLLRLNIWGDCPGLKERCSKNGSYWPLISHIPCIHI</sequence>
<dbReference type="Gene3D" id="3.80.10.10">
    <property type="entry name" value="Ribonuclease Inhibitor"/>
    <property type="match status" value="2"/>
</dbReference>
<comment type="caution">
    <text evidence="2">The sequence shown here is derived from an EMBL/GenBank/DDBJ whole genome shotgun (WGS) entry which is preliminary data.</text>
</comment>
<dbReference type="SUPFAM" id="SSF52047">
    <property type="entry name" value="RNI-like"/>
    <property type="match status" value="1"/>
</dbReference>
<gene>
    <name evidence="2" type="ORF">HanXRQr2_Chr13g0611661</name>
</gene>
<reference evidence="2" key="1">
    <citation type="journal article" date="2017" name="Nature">
        <title>The sunflower genome provides insights into oil metabolism, flowering and Asterid evolution.</title>
        <authorList>
            <person name="Badouin H."/>
            <person name="Gouzy J."/>
            <person name="Grassa C.J."/>
            <person name="Murat F."/>
            <person name="Staton S.E."/>
            <person name="Cottret L."/>
            <person name="Lelandais-Briere C."/>
            <person name="Owens G.L."/>
            <person name="Carrere S."/>
            <person name="Mayjonade B."/>
            <person name="Legrand L."/>
            <person name="Gill N."/>
            <person name="Kane N.C."/>
            <person name="Bowers J.E."/>
            <person name="Hubner S."/>
            <person name="Bellec A."/>
            <person name="Berard A."/>
            <person name="Berges H."/>
            <person name="Blanchet N."/>
            <person name="Boniface M.C."/>
            <person name="Brunel D."/>
            <person name="Catrice O."/>
            <person name="Chaidir N."/>
            <person name="Claudel C."/>
            <person name="Donnadieu C."/>
            <person name="Faraut T."/>
            <person name="Fievet G."/>
            <person name="Helmstetter N."/>
            <person name="King M."/>
            <person name="Knapp S.J."/>
            <person name="Lai Z."/>
            <person name="Le Paslier M.C."/>
            <person name="Lippi Y."/>
            <person name="Lorenzon L."/>
            <person name="Mandel J.R."/>
            <person name="Marage G."/>
            <person name="Marchand G."/>
            <person name="Marquand E."/>
            <person name="Bret-Mestries E."/>
            <person name="Morien E."/>
            <person name="Nambeesan S."/>
            <person name="Nguyen T."/>
            <person name="Pegot-Espagnet P."/>
            <person name="Pouilly N."/>
            <person name="Raftis F."/>
            <person name="Sallet E."/>
            <person name="Schiex T."/>
            <person name="Thomas J."/>
            <person name="Vandecasteele C."/>
            <person name="Vares D."/>
            <person name="Vear F."/>
            <person name="Vautrin S."/>
            <person name="Crespi M."/>
            <person name="Mangin B."/>
            <person name="Burke J.M."/>
            <person name="Salse J."/>
            <person name="Munos S."/>
            <person name="Vincourt P."/>
            <person name="Rieseberg L.H."/>
            <person name="Langlade N.B."/>
        </authorList>
    </citation>
    <scope>NUCLEOTIDE SEQUENCE</scope>
    <source>
        <tissue evidence="2">Leaves</tissue>
    </source>
</reference>
<keyword evidence="3" id="KW-1185">Reference proteome</keyword>
<evidence type="ECO:0000256" key="1">
    <source>
        <dbReference type="ARBA" id="ARBA00022821"/>
    </source>
</evidence>
<evidence type="ECO:0000313" key="3">
    <source>
        <dbReference type="Proteomes" id="UP000215914"/>
    </source>
</evidence>
<dbReference type="AlphaFoldDB" id="A0A9K3EKQ2"/>
<dbReference type="Gramene" id="mRNA:HanXRQr2_Chr13g0611661">
    <property type="protein sequence ID" value="CDS:HanXRQr2_Chr13g0611661.1"/>
    <property type="gene ID" value="HanXRQr2_Chr13g0611661"/>
</dbReference>
<reference evidence="2" key="2">
    <citation type="submission" date="2020-06" db="EMBL/GenBank/DDBJ databases">
        <title>Helianthus annuus Genome sequencing and assembly Release 2.</title>
        <authorList>
            <person name="Gouzy J."/>
            <person name="Langlade N."/>
            <person name="Munos S."/>
        </authorList>
    </citation>
    <scope>NUCLEOTIDE SEQUENCE</scope>
    <source>
        <tissue evidence="2">Leaves</tissue>
    </source>
</reference>
<organism evidence="2 3">
    <name type="scientific">Helianthus annuus</name>
    <name type="common">Common sunflower</name>
    <dbReference type="NCBI Taxonomy" id="4232"/>
    <lineage>
        <taxon>Eukaryota</taxon>
        <taxon>Viridiplantae</taxon>
        <taxon>Streptophyta</taxon>
        <taxon>Embryophyta</taxon>
        <taxon>Tracheophyta</taxon>
        <taxon>Spermatophyta</taxon>
        <taxon>Magnoliopsida</taxon>
        <taxon>eudicotyledons</taxon>
        <taxon>Gunneridae</taxon>
        <taxon>Pentapetalae</taxon>
        <taxon>asterids</taxon>
        <taxon>campanulids</taxon>
        <taxon>Asterales</taxon>
        <taxon>Asteraceae</taxon>
        <taxon>Asteroideae</taxon>
        <taxon>Heliantheae alliance</taxon>
        <taxon>Heliantheae</taxon>
        <taxon>Helianthus</taxon>
    </lineage>
</organism>
<proteinExistence type="predicted"/>
<dbReference type="PANTHER" id="PTHR36766">
    <property type="entry name" value="PLANT BROAD-SPECTRUM MILDEW RESISTANCE PROTEIN RPW8"/>
    <property type="match status" value="1"/>
</dbReference>
<dbReference type="GO" id="GO:0006952">
    <property type="term" value="P:defense response"/>
    <property type="evidence" value="ECO:0007669"/>
    <property type="project" value="UniProtKB-KW"/>
</dbReference>
<keyword evidence="1" id="KW-0611">Plant defense</keyword>